<dbReference type="GO" id="GO:0016020">
    <property type="term" value="C:membrane"/>
    <property type="evidence" value="ECO:0007669"/>
    <property type="project" value="UniProtKB-SubCell"/>
</dbReference>
<dbReference type="SUPFAM" id="SSF46785">
    <property type="entry name" value="Winged helix' DNA-binding domain"/>
    <property type="match status" value="1"/>
</dbReference>
<keyword evidence="9" id="KW-1185">Reference proteome</keyword>
<accession>A0A0L6JU26</accession>
<dbReference type="InterPro" id="IPR018541">
    <property type="entry name" value="Ftsk_gamma"/>
</dbReference>
<dbReference type="GO" id="GO:0051301">
    <property type="term" value="P:cell division"/>
    <property type="evidence" value="ECO:0007669"/>
    <property type="project" value="UniProtKB-KW"/>
</dbReference>
<dbReference type="Pfam" id="PF01580">
    <property type="entry name" value="FtsK_SpoIIIE"/>
    <property type="match status" value="1"/>
</dbReference>
<dbReference type="AlphaFoldDB" id="A0A0L6JU26"/>
<dbReference type="Proteomes" id="UP000036923">
    <property type="component" value="Unassembled WGS sequence"/>
</dbReference>
<dbReference type="CDD" id="cd01127">
    <property type="entry name" value="TrwB_TraG_TraD_VirD4"/>
    <property type="match status" value="1"/>
</dbReference>
<dbReference type="STRING" id="398512.Bccel_4483"/>
<dbReference type="InterPro" id="IPR036390">
    <property type="entry name" value="WH_DNA-bd_sf"/>
</dbReference>
<dbReference type="PANTHER" id="PTHR22683">
    <property type="entry name" value="SPORULATION PROTEIN RELATED"/>
    <property type="match status" value="1"/>
</dbReference>
<dbReference type="PANTHER" id="PTHR22683:SF41">
    <property type="entry name" value="DNA TRANSLOCASE FTSK"/>
    <property type="match status" value="1"/>
</dbReference>
<dbReference type="Gene3D" id="1.10.10.10">
    <property type="entry name" value="Winged helix-like DNA-binding domain superfamily/Winged helix DNA-binding domain"/>
    <property type="match status" value="1"/>
</dbReference>
<dbReference type="InterPro" id="IPR041027">
    <property type="entry name" value="FtsK_alpha"/>
</dbReference>
<dbReference type="PATRIC" id="fig|398512.5.peg.4695"/>
<protein>
    <submittedName>
        <fullName evidence="8">Cell division FtsK/SpoIIIE</fullName>
    </submittedName>
</protein>
<evidence type="ECO:0000256" key="5">
    <source>
        <dbReference type="PROSITE-ProRule" id="PRU00289"/>
    </source>
</evidence>
<dbReference type="SUPFAM" id="SSF52540">
    <property type="entry name" value="P-loop containing nucleoside triphosphate hydrolases"/>
    <property type="match status" value="1"/>
</dbReference>
<keyword evidence="6" id="KW-0812">Transmembrane</keyword>
<dbReference type="Gene3D" id="3.30.980.40">
    <property type="match status" value="1"/>
</dbReference>
<feature type="transmembrane region" description="Helical" evidence="6">
    <location>
        <begin position="30"/>
        <end position="46"/>
    </location>
</feature>
<dbReference type="Gene3D" id="3.40.50.300">
    <property type="entry name" value="P-loop containing nucleotide triphosphate hydrolases"/>
    <property type="match status" value="1"/>
</dbReference>
<feature type="binding site" evidence="5">
    <location>
        <begin position="493"/>
        <end position="500"/>
    </location>
    <ligand>
        <name>ATP</name>
        <dbReference type="ChEBI" id="CHEBI:30616"/>
    </ligand>
</feature>
<sequence>MIILMMKGMFIGMKKSSKVRKNSVRVNRNFFIFQGIMILLLLYLTWGSWTKFIIFIILEMTAYCAFVYYLLAKQAKKKNKVKSKCSKEIYKKAKSNTREIVELDENKGLRRVSKNFNWEISDHSQEQEAIAYSGYSPSTTNRNAETSNLLNSERACVKDSKKYASREEIKKFVPYRSPFEPIRPKVEEQEAETDKASELIQAEVQDTEEFKVEITECKEEKMEDIIEDNIEADMDDTIEDNIEADMDDIIEYNIDGNMEDNEGFEEKRSITLTKVGNKVITDSKPAGHSVELRSTPCIPVVRVDPQHCQPCVPTGRVDSQQSSPCFTVRSGKMRLDMDQYEPPVELLRKNEVLDYDEETEAYIEYNSHKLIDTLASFGVGAKVLNVSKGPTVTRYELQPNAGVKVSKIVNLADDIALNLAATGVRIEAPIPGKAAIGIEIPNKKNVAVFLRDVIETEAFRKYASKLAFAVGKDIAGNVVVGDIAKMPHLLIAGATGSGKSVCINTLIISILYKASPAEVRLLMVDPKVVELGIYNGIPHLLIPVVTDPKKASGALTWAVTEMTNRYRLFADNNVRDLKGYNSMIKERGEGETLPQIVIIIDELADLMMVAPNEVEDSICRLAQMARAAGMHLVIATQRPSVNVITGVIKANIPSRISFAVSSQIDSRTILDMAGAEKLLGRGDMLFYPLGQPKPLRVQGSFISDKEVEKFVTHIKSLQSAEYDEEILQKIENQATETLKPDSSGDDELLPQAILMVLELGQASASLIQRKFKVGYSRAARILDQMEAWGVVSASDGSGKPRQILITRQEWIELNA</sequence>
<comment type="caution">
    <text evidence="8">The sequence shown here is derived from an EMBL/GenBank/DDBJ whole genome shotgun (WGS) entry which is preliminary data.</text>
</comment>
<keyword evidence="3 5" id="KW-0067">ATP-binding</keyword>
<reference evidence="9" key="1">
    <citation type="submission" date="2015-07" db="EMBL/GenBank/DDBJ databases">
        <title>Near-Complete Genome Sequence of the Cellulolytic Bacterium Bacteroides (Pseudobacteroides) cellulosolvens ATCC 35603.</title>
        <authorList>
            <person name="Dassa B."/>
            <person name="Utturkar S.M."/>
            <person name="Klingeman D.M."/>
            <person name="Hurt R.A."/>
            <person name="Keller M."/>
            <person name="Xu J."/>
            <person name="Reddy Y.H.K."/>
            <person name="Borovok I."/>
            <person name="Grinberg I.R."/>
            <person name="Lamed R."/>
            <person name="Zhivin O."/>
            <person name="Bayer E.A."/>
            <person name="Brown S.D."/>
        </authorList>
    </citation>
    <scope>NUCLEOTIDE SEQUENCE [LARGE SCALE GENOMIC DNA]</scope>
    <source>
        <strain evidence="9">DSM 2933</strain>
    </source>
</reference>
<keyword evidence="4" id="KW-0238">DNA-binding</keyword>
<keyword evidence="6" id="KW-1133">Transmembrane helix</keyword>
<dbReference type="Pfam" id="PF09397">
    <property type="entry name" value="FtsK_gamma"/>
    <property type="match status" value="1"/>
</dbReference>
<keyword evidence="6" id="KW-0472">Membrane</keyword>
<dbReference type="InterPro" id="IPR050206">
    <property type="entry name" value="FtsK/SpoIIIE/SftA"/>
</dbReference>
<dbReference type="PROSITE" id="PS50901">
    <property type="entry name" value="FTSK"/>
    <property type="match status" value="1"/>
</dbReference>
<dbReference type="InterPro" id="IPR002543">
    <property type="entry name" value="FtsK_dom"/>
</dbReference>
<keyword evidence="8" id="KW-0132">Cell division</keyword>
<evidence type="ECO:0000313" key="8">
    <source>
        <dbReference type="EMBL" id="KNY29209.1"/>
    </source>
</evidence>
<dbReference type="InterPro" id="IPR036388">
    <property type="entry name" value="WH-like_DNA-bd_sf"/>
</dbReference>
<dbReference type="Pfam" id="PF17854">
    <property type="entry name" value="FtsK_alpha"/>
    <property type="match status" value="1"/>
</dbReference>
<evidence type="ECO:0000256" key="6">
    <source>
        <dbReference type="SAM" id="Phobius"/>
    </source>
</evidence>
<feature type="domain" description="FtsK" evidence="7">
    <location>
        <begin position="475"/>
        <end position="667"/>
    </location>
</feature>
<dbReference type="InterPro" id="IPR027417">
    <property type="entry name" value="P-loop_NTPase"/>
</dbReference>
<dbReference type="EMBL" id="LGTC01000001">
    <property type="protein sequence ID" value="KNY29209.1"/>
    <property type="molecule type" value="Genomic_DNA"/>
</dbReference>
<dbReference type="GO" id="GO:0003677">
    <property type="term" value="F:DNA binding"/>
    <property type="evidence" value="ECO:0007669"/>
    <property type="project" value="UniProtKB-KW"/>
</dbReference>
<evidence type="ECO:0000256" key="2">
    <source>
        <dbReference type="ARBA" id="ARBA00022741"/>
    </source>
</evidence>
<gene>
    <name evidence="8" type="ORF">Bccel_4483</name>
</gene>
<evidence type="ECO:0000256" key="3">
    <source>
        <dbReference type="ARBA" id="ARBA00022840"/>
    </source>
</evidence>
<organism evidence="8 9">
    <name type="scientific">Pseudobacteroides cellulosolvens ATCC 35603 = DSM 2933</name>
    <dbReference type="NCBI Taxonomy" id="398512"/>
    <lineage>
        <taxon>Bacteria</taxon>
        <taxon>Bacillati</taxon>
        <taxon>Bacillota</taxon>
        <taxon>Clostridia</taxon>
        <taxon>Eubacteriales</taxon>
        <taxon>Oscillospiraceae</taxon>
        <taxon>Pseudobacteroides</taxon>
    </lineage>
</organism>
<feature type="transmembrane region" description="Helical" evidence="6">
    <location>
        <begin position="52"/>
        <end position="72"/>
    </location>
</feature>
<keyword evidence="8" id="KW-0131">Cell cycle</keyword>
<evidence type="ECO:0000256" key="4">
    <source>
        <dbReference type="ARBA" id="ARBA00023125"/>
    </source>
</evidence>
<evidence type="ECO:0000259" key="7">
    <source>
        <dbReference type="PROSITE" id="PS50901"/>
    </source>
</evidence>
<proteinExistence type="inferred from homology"/>
<keyword evidence="2 5" id="KW-0547">Nucleotide-binding</keyword>
<comment type="similarity">
    <text evidence="1">Belongs to the FtsK/SpoIIIE/SftA family.</text>
</comment>
<dbReference type="SMART" id="SM00843">
    <property type="entry name" value="Ftsk_gamma"/>
    <property type="match status" value="1"/>
</dbReference>
<name>A0A0L6JU26_9FIRM</name>
<evidence type="ECO:0000313" key="9">
    <source>
        <dbReference type="Proteomes" id="UP000036923"/>
    </source>
</evidence>
<dbReference type="eggNOG" id="COG1674">
    <property type="taxonomic scope" value="Bacteria"/>
</dbReference>
<dbReference type="GO" id="GO:0005524">
    <property type="term" value="F:ATP binding"/>
    <property type="evidence" value="ECO:0007669"/>
    <property type="project" value="UniProtKB-UniRule"/>
</dbReference>
<evidence type="ECO:0000256" key="1">
    <source>
        <dbReference type="ARBA" id="ARBA00006474"/>
    </source>
</evidence>